<evidence type="ECO:0000256" key="6">
    <source>
        <dbReference type="ARBA" id="ARBA00022617"/>
    </source>
</evidence>
<evidence type="ECO:0000256" key="8">
    <source>
        <dbReference type="ARBA" id="ARBA00022723"/>
    </source>
</evidence>
<evidence type="ECO:0000256" key="14">
    <source>
        <dbReference type="ARBA" id="ARBA00048649"/>
    </source>
</evidence>
<dbReference type="GeneID" id="75831170"/>
<evidence type="ECO:0000313" key="19">
    <source>
        <dbReference type="Proteomes" id="UP001055219"/>
    </source>
</evidence>
<dbReference type="InterPro" id="IPR000971">
    <property type="entry name" value="Globin"/>
</dbReference>
<dbReference type="RefSeq" id="XP_051364994.1">
    <property type="nucleotide sequence ID" value="XM_051503364.1"/>
</dbReference>
<reference evidence="18" key="2">
    <citation type="submission" date="2022-07" db="EMBL/GenBank/DDBJ databases">
        <authorList>
            <person name="Goncalves M.F.M."/>
            <person name="Hilario S."/>
            <person name="Van De Peer Y."/>
            <person name="Esteves A.C."/>
            <person name="Alves A."/>
        </authorList>
    </citation>
    <scope>NUCLEOTIDE SEQUENCE</scope>
    <source>
        <strain evidence="18">MUM 19.33</strain>
    </source>
</reference>
<dbReference type="CDD" id="cd06184">
    <property type="entry name" value="flavohem_like_fad_nad_binding"/>
    <property type="match status" value="1"/>
</dbReference>
<evidence type="ECO:0000256" key="12">
    <source>
        <dbReference type="ARBA" id="ARBA00023004"/>
    </source>
</evidence>
<dbReference type="PANTHER" id="PTHR43396">
    <property type="entry name" value="FLAVOHEMOPROTEIN"/>
    <property type="match status" value="1"/>
</dbReference>
<dbReference type="GO" id="GO:0046872">
    <property type="term" value="F:metal ion binding"/>
    <property type="evidence" value="ECO:0007669"/>
    <property type="project" value="UniProtKB-KW"/>
</dbReference>
<dbReference type="Pfam" id="PF00175">
    <property type="entry name" value="NAD_binding_1"/>
    <property type="match status" value="1"/>
</dbReference>
<evidence type="ECO:0000256" key="7">
    <source>
        <dbReference type="ARBA" id="ARBA00022630"/>
    </source>
</evidence>
<evidence type="ECO:0000259" key="17">
    <source>
        <dbReference type="PROSITE" id="PS51384"/>
    </source>
</evidence>
<dbReference type="EC" id="1.14.12.17" evidence="4"/>
<evidence type="ECO:0000256" key="1">
    <source>
        <dbReference type="ARBA" id="ARBA00001970"/>
    </source>
</evidence>
<dbReference type="SUPFAM" id="SSF46458">
    <property type="entry name" value="Globin-like"/>
    <property type="match status" value="1"/>
</dbReference>
<dbReference type="GO" id="GO:0008941">
    <property type="term" value="F:nitric oxide dioxygenase NAD(P)H activity"/>
    <property type="evidence" value="ECO:0007669"/>
    <property type="project" value="UniProtKB-EC"/>
</dbReference>
<feature type="domain" description="FAD-binding FR-type" evidence="17">
    <location>
        <begin position="149"/>
        <end position="271"/>
    </location>
</feature>
<dbReference type="InterPro" id="IPR039261">
    <property type="entry name" value="FNR_nucleotide-bd"/>
</dbReference>
<dbReference type="AlphaFoldDB" id="A0A9P9Y5V6"/>
<keyword evidence="5" id="KW-0216">Detoxification</keyword>
<keyword evidence="9" id="KW-0274">FAD</keyword>
<dbReference type="Pfam" id="PF00042">
    <property type="entry name" value="Globin"/>
    <property type="match status" value="1"/>
</dbReference>
<comment type="catalytic activity">
    <reaction evidence="15">
        <text>2 nitric oxide + NADPH + 2 O2 = 2 nitrate + NADP(+) + H(+)</text>
        <dbReference type="Rhea" id="RHEA:19465"/>
        <dbReference type="ChEBI" id="CHEBI:15378"/>
        <dbReference type="ChEBI" id="CHEBI:15379"/>
        <dbReference type="ChEBI" id="CHEBI:16480"/>
        <dbReference type="ChEBI" id="CHEBI:17632"/>
        <dbReference type="ChEBI" id="CHEBI:57783"/>
        <dbReference type="ChEBI" id="CHEBI:58349"/>
        <dbReference type="EC" id="1.14.12.17"/>
    </reaction>
</comment>
<dbReference type="GO" id="GO:0020037">
    <property type="term" value="F:heme binding"/>
    <property type="evidence" value="ECO:0007669"/>
    <property type="project" value="InterPro"/>
</dbReference>
<dbReference type="Proteomes" id="UP001055219">
    <property type="component" value="Unassembled WGS sequence"/>
</dbReference>
<keyword evidence="7" id="KW-0285">Flavoprotein</keyword>
<dbReference type="GO" id="GO:0009636">
    <property type="term" value="P:response to toxic substance"/>
    <property type="evidence" value="ECO:0007669"/>
    <property type="project" value="UniProtKB-KW"/>
</dbReference>
<evidence type="ECO:0000256" key="15">
    <source>
        <dbReference type="ARBA" id="ARBA00049433"/>
    </source>
</evidence>
<dbReference type="OrthoDB" id="436496at2759"/>
<keyword evidence="10" id="KW-0521">NADP</keyword>
<dbReference type="GO" id="GO:0046210">
    <property type="term" value="P:nitric oxide catabolic process"/>
    <property type="evidence" value="ECO:0007669"/>
    <property type="project" value="TreeGrafter"/>
</dbReference>
<dbReference type="SUPFAM" id="SSF52343">
    <property type="entry name" value="Ferredoxin reductase-like, C-terminal NADP-linked domain"/>
    <property type="match status" value="1"/>
</dbReference>
<evidence type="ECO:0000256" key="11">
    <source>
        <dbReference type="ARBA" id="ARBA00023002"/>
    </source>
</evidence>
<evidence type="ECO:0000313" key="18">
    <source>
        <dbReference type="EMBL" id="KAI6784138.1"/>
    </source>
</evidence>
<dbReference type="PROSITE" id="PS51384">
    <property type="entry name" value="FAD_FR"/>
    <property type="match status" value="1"/>
</dbReference>
<dbReference type="Gene3D" id="2.40.30.10">
    <property type="entry name" value="Translation factors"/>
    <property type="match status" value="1"/>
</dbReference>
<dbReference type="EMBL" id="JAGIXG020000005">
    <property type="protein sequence ID" value="KAI6784138.1"/>
    <property type="molecule type" value="Genomic_DNA"/>
</dbReference>
<evidence type="ECO:0000256" key="13">
    <source>
        <dbReference type="ARBA" id="ARBA00023027"/>
    </source>
</evidence>
<keyword evidence="19" id="KW-1185">Reference proteome</keyword>
<dbReference type="Gene3D" id="1.10.490.10">
    <property type="entry name" value="Globins"/>
    <property type="match status" value="1"/>
</dbReference>
<dbReference type="InterPro" id="IPR009050">
    <property type="entry name" value="Globin-like_sf"/>
</dbReference>
<evidence type="ECO:0000256" key="10">
    <source>
        <dbReference type="ARBA" id="ARBA00022857"/>
    </source>
</evidence>
<feature type="domain" description="Globin" evidence="16">
    <location>
        <begin position="2"/>
        <end position="139"/>
    </location>
</feature>
<dbReference type="FunFam" id="2.40.30.10:FF:000034">
    <property type="entry name" value="Flavohemoprotein"/>
    <property type="match status" value="1"/>
</dbReference>
<dbReference type="PROSITE" id="PS01033">
    <property type="entry name" value="GLOBIN"/>
    <property type="match status" value="1"/>
</dbReference>
<dbReference type="GO" id="GO:0071500">
    <property type="term" value="P:cellular response to nitrosative stress"/>
    <property type="evidence" value="ECO:0007669"/>
    <property type="project" value="TreeGrafter"/>
</dbReference>
<dbReference type="InterPro" id="IPR012292">
    <property type="entry name" value="Globin/Proto"/>
</dbReference>
<organism evidence="18 19">
    <name type="scientific">Emericellopsis cladophorae</name>
    <dbReference type="NCBI Taxonomy" id="2686198"/>
    <lineage>
        <taxon>Eukaryota</taxon>
        <taxon>Fungi</taxon>
        <taxon>Dikarya</taxon>
        <taxon>Ascomycota</taxon>
        <taxon>Pezizomycotina</taxon>
        <taxon>Sordariomycetes</taxon>
        <taxon>Hypocreomycetidae</taxon>
        <taxon>Hypocreales</taxon>
        <taxon>Bionectriaceae</taxon>
        <taxon>Emericellopsis</taxon>
    </lineage>
</organism>
<evidence type="ECO:0000259" key="16">
    <source>
        <dbReference type="PROSITE" id="PS01033"/>
    </source>
</evidence>
<dbReference type="InterPro" id="IPR017927">
    <property type="entry name" value="FAD-bd_FR_type"/>
</dbReference>
<name>A0A9P9Y5V6_9HYPO</name>
<dbReference type="PANTHER" id="PTHR43396:SF3">
    <property type="entry name" value="FLAVOHEMOPROTEIN"/>
    <property type="match status" value="1"/>
</dbReference>
<keyword evidence="13" id="KW-0520">NAD</keyword>
<evidence type="ECO:0000256" key="2">
    <source>
        <dbReference type="ARBA" id="ARBA00001974"/>
    </source>
</evidence>
<dbReference type="Gene3D" id="3.40.50.80">
    <property type="entry name" value="Nucleotide-binding domain of ferredoxin-NADP reductase (FNR) module"/>
    <property type="match status" value="1"/>
</dbReference>
<sequence length="425" mass="47856">MSLTYRQSTLIRGSLPMLRSQGETITSSFYASLLSAHPELHNIFNSANQATGRQPRALLNIILAFAAAPNHTAELIPRLERVCQKHCSLGITPDQYDLLGKYLLRSFGEILGDRYTTELREAWEKAYSLLARMLIGREEQLYRQFGKWTGQRLFRIEDKVAEADDIYSFYLWPVDKTPLPLFTPGQYIGVRIDVPEIGYLQTRQYSLSESPREDYYRISVKRDRGVPSGANGRDIDAAHLKPGLVSNLLISDYNIGDTLSVSHPAGGFGFDSSAAGGMGPLVFLSAGVGATPLMSILNTVLEAPDVQQQISWIHSSRRKPLFEEHIRTVGRRHKNFHSRFWRSVLADQEQRDARSPAWDSVCESMRSEMERVDRSVLGLDHGAAEYFICGPDAFAASVRHFLLEQGVGESRIRVEWFSTGELEAR</sequence>
<dbReference type="CDD" id="cd08922">
    <property type="entry name" value="FHb-globin"/>
    <property type="match status" value="1"/>
</dbReference>
<comment type="cofactor">
    <cofactor evidence="1">
        <name>heme b</name>
        <dbReference type="ChEBI" id="CHEBI:60344"/>
    </cofactor>
</comment>
<evidence type="ECO:0000256" key="3">
    <source>
        <dbReference type="ARBA" id="ARBA00006401"/>
    </source>
</evidence>
<comment type="cofactor">
    <cofactor evidence="2">
        <name>FAD</name>
        <dbReference type="ChEBI" id="CHEBI:57692"/>
    </cofactor>
</comment>
<dbReference type="InterPro" id="IPR001433">
    <property type="entry name" value="OxRdtase_FAD/NAD-bd"/>
</dbReference>
<proteinExistence type="inferred from homology"/>
<protein>
    <recommendedName>
        <fullName evidence="4">nitric oxide dioxygenase</fullName>
        <ecNumber evidence="4">1.14.12.17</ecNumber>
    </recommendedName>
</protein>
<evidence type="ECO:0000256" key="9">
    <source>
        <dbReference type="ARBA" id="ARBA00022827"/>
    </source>
</evidence>
<reference evidence="18" key="1">
    <citation type="journal article" date="2021" name="J Fungi (Basel)">
        <title>Genomic and Metabolomic Analyses of the Marine Fungus Emericellopsis cladophorae: Insights into Saltwater Adaptability Mechanisms and Its Biosynthetic Potential.</title>
        <authorList>
            <person name="Goncalves M.F.M."/>
            <person name="Hilario S."/>
            <person name="Van de Peer Y."/>
            <person name="Esteves A.C."/>
            <person name="Alves A."/>
        </authorList>
    </citation>
    <scope>NUCLEOTIDE SEQUENCE</scope>
    <source>
        <strain evidence="18">MUM 19.33</strain>
    </source>
</reference>
<gene>
    <name evidence="18" type="ORF">J7T54_004684</name>
</gene>
<accession>A0A9P9Y5V6</accession>
<keyword evidence="8" id="KW-0479">Metal-binding</keyword>
<dbReference type="InterPro" id="IPR017938">
    <property type="entry name" value="Riboflavin_synthase-like_b-brl"/>
</dbReference>
<dbReference type="SUPFAM" id="SSF63380">
    <property type="entry name" value="Riboflavin synthase domain-like"/>
    <property type="match status" value="1"/>
</dbReference>
<dbReference type="GO" id="GO:0071949">
    <property type="term" value="F:FAD binding"/>
    <property type="evidence" value="ECO:0007669"/>
    <property type="project" value="TreeGrafter"/>
</dbReference>
<comment type="caution">
    <text evidence="18">The sequence shown here is derived from an EMBL/GenBank/DDBJ whole genome shotgun (WGS) entry which is preliminary data.</text>
</comment>
<evidence type="ECO:0000256" key="4">
    <source>
        <dbReference type="ARBA" id="ARBA00012229"/>
    </source>
</evidence>
<keyword evidence="12" id="KW-0408">Iron</keyword>
<evidence type="ECO:0000256" key="5">
    <source>
        <dbReference type="ARBA" id="ARBA00022575"/>
    </source>
</evidence>
<comment type="similarity">
    <text evidence="3">In the C-terminal section; belongs to the flavoprotein pyridine nucleotide cytochrome reductase family.</text>
</comment>
<dbReference type="GO" id="GO:0019825">
    <property type="term" value="F:oxygen binding"/>
    <property type="evidence" value="ECO:0007669"/>
    <property type="project" value="InterPro"/>
</dbReference>
<dbReference type="FunFam" id="1.10.490.10:FF:000003">
    <property type="entry name" value="Flavohemoprotein"/>
    <property type="match status" value="1"/>
</dbReference>
<comment type="catalytic activity">
    <reaction evidence="14">
        <text>2 nitric oxide + NADH + 2 O2 = 2 nitrate + NAD(+) + H(+)</text>
        <dbReference type="Rhea" id="RHEA:19469"/>
        <dbReference type="ChEBI" id="CHEBI:15378"/>
        <dbReference type="ChEBI" id="CHEBI:15379"/>
        <dbReference type="ChEBI" id="CHEBI:16480"/>
        <dbReference type="ChEBI" id="CHEBI:17632"/>
        <dbReference type="ChEBI" id="CHEBI:57540"/>
        <dbReference type="ChEBI" id="CHEBI:57945"/>
        <dbReference type="EC" id="1.14.12.17"/>
    </reaction>
</comment>
<keyword evidence="6" id="KW-0349">Heme</keyword>
<keyword evidence="11" id="KW-0560">Oxidoreductase</keyword>